<accession>A0AAV6JBN5</accession>
<dbReference type="InterPro" id="IPR000608">
    <property type="entry name" value="UBC"/>
</dbReference>
<evidence type="ECO:0000259" key="5">
    <source>
        <dbReference type="PROSITE" id="PS50127"/>
    </source>
</evidence>
<dbReference type="PROSITE" id="PS50127">
    <property type="entry name" value="UBC_2"/>
    <property type="match status" value="1"/>
</dbReference>
<comment type="similarity">
    <text evidence="1">Belongs to the peptidase C48 family.</text>
</comment>
<keyword evidence="2" id="KW-0645">Protease</keyword>
<keyword evidence="7" id="KW-1185">Reference proteome</keyword>
<dbReference type="Gene3D" id="3.10.110.10">
    <property type="entry name" value="Ubiquitin Conjugating Enzyme"/>
    <property type="match status" value="1"/>
</dbReference>
<dbReference type="AlphaFoldDB" id="A0AAV6JBN5"/>
<evidence type="ECO:0000256" key="3">
    <source>
        <dbReference type="ARBA" id="ARBA00022801"/>
    </source>
</evidence>
<dbReference type="SUPFAM" id="SSF54001">
    <property type="entry name" value="Cysteine proteinases"/>
    <property type="match status" value="1"/>
</dbReference>
<protein>
    <recommendedName>
        <fullName evidence="5">UBC core domain-containing protein</fullName>
    </recommendedName>
</protein>
<dbReference type="PANTHER" id="PTHR34835:SF34">
    <property type="entry name" value="OS08G0555500 PROTEIN"/>
    <property type="match status" value="1"/>
</dbReference>
<feature type="domain" description="UBC core" evidence="5">
    <location>
        <begin position="1"/>
        <end position="89"/>
    </location>
</feature>
<evidence type="ECO:0000256" key="4">
    <source>
        <dbReference type="SAM" id="MobiDB-lite"/>
    </source>
</evidence>
<proteinExistence type="inferred from homology"/>
<keyword evidence="3" id="KW-0378">Hydrolase</keyword>
<dbReference type="EMBL" id="JACTNZ010000008">
    <property type="protein sequence ID" value="KAG5535984.1"/>
    <property type="molecule type" value="Genomic_DNA"/>
</dbReference>
<dbReference type="InterPro" id="IPR016135">
    <property type="entry name" value="UBQ-conjugating_enzyme/RWD"/>
</dbReference>
<evidence type="ECO:0000256" key="1">
    <source>
        <dbReference type="ARBA" id="ARBA00005234"/>
    </source>
</evidence>
<dbReference type="InterPro" id="IPR003653">
    <property type="entry name" value="Peptidase_C48_C"/>
</dbReference>
<evidence type="ECO:0000313" key="7">
    <source>
        <dbReference type="Proteomes" id="UP000823749"/>
    </source>
</evidence>
<feature type="region of interest" description="Disordered" evidence="4">
    <location>
        <begin position="303"/>
        <end position="350"/>
    </location>
</feature>
<organism evidence="6 7">
    <name type="scientific">Rhododendron griersonianum</name>
    <dbReference type="NCBI Taxonomy" id="479676"/>
    <lineage>
        <taxon>Eukaryota</taxon>
        <taxon>Viridiplantae</taxon>
        <taxon>Streptophyta</taxon>
        <taxon>Embryophyta</taxon>
        <taxon>Tracheophyta</taxon>
        <taxon>Spermatophyta</taxon>
        <taxon>Magnoliopsida</taxon>
        <taxon>eudicotyledons</taxon>
        <taxon>Gunneridae</taxon>
        <taxon>Pentapetalae</taxon>
        <taxon>asterids</taxon>
        <taxon>Ericales</taxon>
        <taxon>Ericaceae</taxon>
        <taxon>Ericoideae</taxon>
        <taxon>Rhodoreae</taxon>
        <taxon>Rhododendron</taxon>
    </lineage>
</organism>
<sequence length="648" mass="74048">MEGMRSNCGSSLPFCPCKPPANDNDILYDSWSPAMTISSICISILSMLSSSTIKQRPDDNDGYVKKCKNGRSPKETRRWFLEDKVLVVNHFLSDPLEDQVPSGVRLIVGTWKALLWQVGALELDCWLHDQIRDNGYDMNVDIGNFFDCCGNDVASIKFYPAVYDLMKISSYAWPQFVLDWLVKEITKFKNRDVKEVDKKKDAPGVFGCVLLLMLIYFDKEEMGMNVDRVGVPLIQSWTTNLIMERIAKGENLDLVDPISGQFSEPRLLHSEAQKAFHTLKKSFVEQLQNIIIMDAALMAHASQTTTQKNQSKGKDVREMDSPLDDDASPEFPSSSTCTPKKARKGVATDEMHEDRITSFENVQNARDMPFYTPEHMMDDVVDTSIMEKCGSLTGVTIDQHKQNMEEDVQVEQEVVVENQGRVDVEGEEVQVQVQVDEGVVEERALTRPSKKRGNRTVKASKATRTPLGLVSMDGMTFKPSRIDLRNVFKERGRMSNLVMDSMIVWLMKEEKEKSLRKYGVPIPKWHMFSSTFVLFLPILLATCDHWFCVDINLVDNRIDVLDSMKLKSDEKTLATADVVSALFTILKRRRPMDYPWKNWIIHHPDVPQQNNMFMEHWTGGRMNTRELEVKRKSSGFRDIGQVKVQNKN</sequence>
<reference evidence="6" key="1">
    <citation type="submission" date="2020-08" db="EMBL/GenBank/DDBJ databases">
        <title>Plant Genome Project.</title>
        <authorList>
            <person name="Zhang R.-G."/>
        </authorList>
    </citation>
    <scope>NUCLEOTIDE SEQUENCE</scope>
    <source>
        <strain evidence="6">WSP0</strain>
        <tissue evidence="6">Leaf</tissue>
    </source>
</reference>
<evidence type="ECO:0000256" key="2">
    <source>
        <dbReference type="ARBA" id="ARBA00022670"/>
    </source>
</evidence>
<dbReference type="Gene3D" id="3.40.395.10">
    <property type="entry name" value="Adenoviral Proteinase, Chain A"/>
    <property type="match status" value="1"/>
</dbReference>
<comment type="caution">
    <text evidence="6">The sequence shown here is derived from an EMBL/GenBank/DDBJ whole genome shotgun (WGS) entry which is preliminary data.</text>
</comment>
<dbReference type="GO" id="GO:0006508">
    <property type="term" value="P:proteolysis"/>
    <property type="evidence" value="ECO:0007669"/>
    <property type="project" value="UniProtKB-KW"/>
</dbReference>
<dbReference type="Proteomes" id="UP000823749">
    <property type="component" value="Chromosome 8"/>
</dbReference>
<dbReference type="PANTHER" id="PTHR34835">
    <property type="entry name" value="OS07G0283600 PROTEIN-RELATED"/>
    <property type="match status" value="1"/>
</dbReference>
<dbReference type="SUPFAM" id="SSF54495">
    <property type="entry name" value="UBC-like"/>
    <property type="match status" value="1"/>
</dbReference>
<name>A0AAV6JBN5_9ERIC</name>
<gene>
    <name evidence="6" type="ORF">RHGRI_023692</name>
</gene>
<dbReference type="Pfam" id="PF02902">
    <property type="entry name" value="Peptidase_C48"/>
    <property type="match status" value="1"/>
</dbReference>
<evidence type="ECO:0000313" key="6">
    <source>
        <dbReference type="EMBL" id="KAG5535984.1"/>
    </source>
</evidence>
<dbReference type="InterPro" id="IPR038765">
    <property type="entry name" value="Papain-like_cys_pep_sf"/>
</dbReference>
<dbReference type="GO" id="GO:0008234">
    <property type="term" value="F:cysteine-type peptidase activity"/>
    <property type="evidence" value="ECO:0007669"/>
    <property type="project" value="InterPro"/>
</dbReference>